<evidence type="ECO:0000313" key="6">
    <source>
        <dbReference type="Proteomes" id="UP001225598"/>
    </source>
</evidence>
<organism evidence="5 6">
    <name type="scientific">Corynebacterium breve</name>
    <dbReference type="NCBI Taxonomy" id="3049799"/>
    <lineage>
        <taxon>Bacteria</taxon>
        <taxon>Bacillati</taxon>
        <taxon>Actinomycetota</taxon>
        <taxon>Actinomycetes</taxon>
        <taxon>Mycobacteriales</taxon>
        <taxon>Corynebacteriaceae</taxon>
        <taxon>Corynebacterium</taxon>
    </lineage>
</organism>
<dbReference type="GO" id="GO:0005524">
    <property type="term" value="F:ATP binding"/>
    <property type="evidence" value="ECO:0007669"/>
    <property type="project" value="UniProtKB-KW"/>
</dbReference>
<dbReference type="Gene3D" id="3.40.50.300">
    <property type="entry name" value="P-loop containing nucleotide triphosphate hydrolases"/>
    <property type="match status" value="1"/>
</dbReference>
<keyword evidence="6" id="KW-1185">Reference proteome</keyword>
<evidence type="ECO:0000256" key="2">
    <source>
        <dbReference type="ARBA" id="ARBA00022741"/>
    </source>
</evidence>
<evidence type="ECO:0000259" key="4">
    <source>
        <dbReference type="Pfam" id="PF13304"/>
    </source>
</evidence>
<dbReference type="InterPro" id="IPR003959">
    <property type="entry name" value="ATPase_AAA_core"/>
</dbReference>
<dbReference type="CDD" id="cd00267">
    <property type="entry name" value="ABC_ATPase"/>
    <property type="match status" value="1"/>
</dbReference>
<evidence type="ECO:0000313" key="5">
    <source>
        <dbReference type="EMBL" id="WIM68201.1"/>
    </source>
</evidence>
<sequence length="225" mass="24823">MKPGNYGLIGPNAAGKTHYLRSRFTHGAAFVPAAADAHFAGRTVADHLRAAHAVRPLNDDLLADFNPGAKIRDLSVGQRRLLTICTALAAEEDLLLLDEPFDGLDVDNRARIRELLIDTYTPERTMIIASHRSDDLAGLVDSVITVFDQEVSEPISLDKVRRNFPTLLGRKDEVRQLVEKRKVVREDVLGPTVRVTFAEPLDHPSATYPSDQELIDLLASGKANR</sequence>
<keyword evidence="1" id="KW-0813">Transport</keyword>
<reference evidence="5 6" key="1">
    <citation type="submission" date="2023-05" db="EMBL/GenBank/DDBJ databases">
        <title>Corynebacterium suedekumii sp. nov. and Corynebacterium breve sp. nov. isolated from raw cow's milk.</title>
        <authorList>
            <person name="Baer M.K."/>
            <person name="Mehl L."/>
            <person name="Hellmuth R."/>
            <person name="Marke G."/>
            <person name="Lipski A."/>
        </authorList>
    </citation>
    <scope>NUCLEOTIDE SEQUENCE [LARGE SCALE GENOMIC DNA]</scope>
    <source>
        <strain evidence="5 6">R4</strain>
    </source>
</reference>
<evidence type="ECO:0000256" key="3">
    <source>
        <dbReference type="ARBA" id="ARBA00022840"/>
    </source>
</evidence>
<evidence type="ECO:0000256" key="1">
    <source>
        <dbReference type="ARBA" id="ARBA00022448"/>
    </source>
</evidence>
<name>A0ABY8VEV9_9CORY</name>
<dbReference type="Pfam" id="PF13304">
    <property type="entry name" value="AAA_21"/>
    <property type="match status" value="1"/>
</dbReference>
<dbReference type="PANTHER" id="PTHR42939:SF1">
    <property type="entry name" value="ABC TRANSPORTER ATP-BINDING PROTEIN ALBC-RELATED"/>
    <property type="match status" value="1"/>
</dbReference>
<dbReference type="InterPro" id="IPR017871">
    <property type="entry name" value="ABC_transporter-like_CS"/>
</dbReference>
<dbReference type="Proteomes" id="UP001225598">
    <property type="component" value="Chromosome"/>
</dbReference>
<accession>A0ABY8VEV9</accession>
<dbReference type="RefSeq" id="WP_284825592.1">
    <property type="nucleotide sequence ID" value="NZ_CP126969.1"/>
</dbReference>
<dbReference type="SUPFAM" id="SSF52540">
    <property type="entry name" value="P-loop containing nucleoside triphosphate hydrolases"/>
    <property type="match status" value="1"/>
</dbReference>
<dbReference type="PANTHER" id="PTHR42939">
    <property type="entry name" value="ABC TRANSPORTER ATP-BINDING PROTEIN ALBC-RELATED"/>
    <property type="match status" value="1"/>
</dbReference>
<dbReference type="EMBL" id="CP126969">
    <property type="protein sequence ID" value="WIM68201.1"/>
    <property type="molecule type" value="Genomic_DNA"/>
</dbReference>
<dbReference type="PROSITE" id="PS00211">
    <property type="entry name" value="ABC_TRANSPORTER_1"/>
    <property type="match status" value="1"/>
</dbReference>
<protein>
    <submittedName>
        <fullName evidence="5">ABC transporter ATP-binding protein</fullName>
    </submittedName>
</protein>
<feature type="domain" description="ATPase AAA-type core" evidence="4">
    <location>
        <begin position="64"/>
        <end position="131"/>
    </location>
</feature>
<dbReference type="InterPro" id="IPR027417">
    <property type="entry name" value="P-loop_NTPase"/>
</dbReference>
<dbReference type="InterPro" id="IPR051782">
    <property type="entry name" value="ABC_Transporter_VariousFunc"/>
</dbReference>
<gene>
    <name evidence="5" type="ORF">QP027_02025</name>
</gene>
<proteinExistence type="predicted"/>
<keyword evidence="3 5" id="KW-0067">ATP-binding</keyword>
<keyword evidence="2" id="KW-0547">Nucleotide-binding</keyword>